<comment type="caution">
    <text evidence="1">The sequence shown here is derived from an EMBL/GenBank/DDBJ whole genome shotgun (WGS) entry which is preliminary data.</text>
</comment>
<sequence>MEGLKEDFILSNDTLKSQGIDVNNQLSQLAAGPPAADEDPFDLVREKLNEMVVAAGDNGFDSGYLDSLREIVFEYEDVFRIDLLADPPAKVEPLRIAVMPNLLEHVRGVILQHRVHSLVDTFAY</sequence>
<accession>A0A2P4XBQ7</accession>
<organism evidence="1 2">
    <name type="scientific">Phytophthora palmivora</name>
    <dbReference type="NCBI Taxonomy" id="4796"/>
    <lineage>
        <taxon>Eukaryota</taxon>
        <taxon>Sar</taxon>
        <taxon>Stramenopiles</taxon>
        <taxon>Oomycota</taxon>
        <taxon>Peronosporomycetes</taxon>
        <taxon>Peronosporales</taxon>
        <taxon>Peronosporaceae</taxon>
        <taxon>Phytophthora</taxon>
    </lineage>
</organism>
<name>A0A2P4XBQ7_9STRA</name>
<dbReference type="EMBL" id="NCKW01015476">
    <property type="protein sequence ID" value="POM62980.1"/>
    <property type="molecule type" value="Genomic_DNA"/>
</dbReference>
<proteinExistence type="predicted"/>
<keyword evidence="2" id="KW-1185">Reference proteome</keyword>
<protein>
    <submittedName>
        <fullName evidence="1">Uncharacterized protein</fullName>
    </submittedName>
</protein>
<dbReference type="OrthoDB" id="126052at2759"/>
<gene>
    <name evidence="1" type="ORF">PHPALM_27806</name>
</gene>
<evidence type="ECO:0000313" key="1">
    <source>
        <dbReference type="EMBL" id="POM62980.1"/>
    </source>
</evidence>
<reference evidence="1 2" key="1">
    <citation type="journal article" date="2017" name="Genome Biol. Evol.">
        <title>Phytophthora megakarya and P. palmivora, closely related causal agents of cacao black pod rot, underwent increases in genome sizes and gene numbers by different mechanisms.</title>
        <authorList>
            <person name="Ali S.S."/>
            <person name="Shao J."/>
            <person name="Lary D.J."/>
            <person name="Kronmiller B."/>
            <person name="Shen D."/>
            <person name="Strem M.D."/>
            <person name="Amoako-Attah I."/>
            <person name="Akrofi A.Y."/>
            <person name="Begoude B.A."/>
            <person name="Ten Hoopen G.M."/>
            <person name="Coulibaly K."/>
            <person name="Kebe B.I."/>
            <person name="Melnick R.L."/>
            <person name="Guiltinan M.J."/>
            <person name="Tyler B.M."/>
            <person name="Meinhardt L.W."/>
            <person name="Bailey B.A."/>
        </authorList>
    </citation>
    <scope>NUCLEOTIDE SEQUENCE [LARGE SCALE GENOMIC DNA]</scope>
    <source>
        <strain evidence="2">sbr112.9</strain>
    </source>
</reference>
<evidence type="ECO:0000313" key="2">
    <source>
        <dbReference type="Proteomes" id="UP000237271"/>
    </source>
</evidence>
<dbReference type="AlphaFoldDB" id="A0A2P4XBQ7"/>
<dbReference type="Proteomes" id="UP000237271">
    <property type="component" value="Unassembled WGS sequence"/>
</dbReference>